<evidence type="ECO:0000313" key="3">
    <source>
        <dbReference type="Proteomes" id="UP000660262"/>
    </source>
</evidence>
<dbReference type="AlphaFoldDB" id="A0A830HRL6"/>
<accession>A0A830HRL6</accession>
<protein>
    <recommendedName>
        <fullName evidence="4">DUF72 domain-containing protein</fullName>
    </recommendedName>
</protein>
<organism evidence="2 3">
    <name type="scientific">Pycnococcus provasolii</name>
    <dbReference type="NCBI Taxonomy" id="41880"/>
    <lineage>
        <taxon>Eukaryota</taxon>
        <taxon>Viridiplantae</taxon>
        <taxon>Chlorophyta</taxon>
        <taxon>Pseudoscourfieldiophyceae</taxon>
        <taxon>Pseudoscourfieldiales</taxon>
        <taxon>Pycnococcaceae</taxon>
        <taxon>Pycnococcus</taxon>
    </lineage>
</organism>
<dbReference type="InterPro" id="IPR036520">
    <property type="entry name" value="UPF0759_sf"/>
</dbReference>
<dbReference type="Proteomes" id="UP000660262">
    <property type="component" value="Unassembled WGS sequence"/>
</dbReference>
<dbReference type="PANTHER" id="PTHR30348:SF4">
    <property type="entry name" value="DUF72 DOMAIN-CONTAINING PROTEIN"/>
    <property type="match status" value="1"/>
</dbReference>
<sequence length="440" mass="47624">MDVVVARPKSEPEPEPEEEDKELTRAHFSMGGGAATLPSTLGGAVVPSLSQQPILVGTSGFSYSHWRSDGKFYPRNLPAGDELRYFATCNMHFCEINSSFYAFPKTSAMDKWAAQTNDAFRITLKMNRSVTHEHRLAGNVAVNMAHDFATQAAKHLKSRCGPILLQTPPSLRRDDASLDEVLSKVREGLDENGASEVGIACEFRHISWHVREVYTILQRHRATIVDVVEPWVNADGTCASTGRTPMLRSNKINNQLCYIRMAHSESQEKAVGYTEFGDAQLKALSQELVSRWRTIRGSLIYVAFMNDLAAKAPANARKLIQMLRSQSSKEEGIVPSAVMPGGVADLFSRRQSGAAGAGAGGAHPPPTVPQLSQPSAPRGKSKAKSAPDSAIGALFAKAAKRSKHSHSQPPSSDPPLTLSPKVVDAPVVRSYAAADDEGDL</sequence>
<dbReference type="Pfam" id="PF01904">
    <property type="entry name" value="DUF72"/>
    <property type="match status" value="1"/>
</dbReference>
<feature type="region of interest" description="Disordered" evidence="1">
    <location>
        <begin position="1"/>
        <end position="21"/>
    </location>
</feature>
<evidence type="ECO:0000313" key="2">
    <source>
        <dbReference type="EMBL" id="GHP08091.1"/>
    </source>
</evidence>
<keyword evidence="3" id="KW-1185">Reference proteome</keyword>
<evidence type="ECO:0008006" key="4">
    <source>
        <dbReference type="Google" id="ProtNLM"/>
    </source>
</evidence>
<dbReference type="EMBL" id="BNJQ01000019">
    <property type="protein sequence ID" value="GHP08091.1"/>
    <property type="molecule type" value="Genomic_DNA"/>
</dbReference>
<reference evidence="2" key="1">
    <citation type="submission" date="2020-10" db="EMBL/GenBank/DDBJ databases">
        <title>Unveiling of a novel bifunctional photoreceptor, Dualchrome1, isolated from a cosmopolitan green alga.</title>
        <authorList>
            <person name="Suzuki S."/>
            <person name="Kawachi M."/>
        </authorList>
    </citation>
    <scope>NUCLEOTIDE SEQUENCE</scope>
    <source>
        <strain evidence="2">NIES 2893</strain>
    </source>
</reference>
<dbReference type="InterPro" id="IPR002763">
    <property type="entry name" value="DUF72"/>
</dbReference>
<comment type="caution">
    <text evidence="2">The sequence shown here is derived from an EMBL/GenBank/DDBJ whole genome shotgun (WGS) entry which is preliminary data.</text>
</comment>
<dbReference type="PANTHER" id="PTHR30348">
    <property type="entry name" value="UNCHARACTERIZED PROTEIN YECE"/>
    <property type="match status" value="1"/>
</dbReference>
<feature type="region of interest" description="Disordered" evidence="1">
    <location>
        <begin position="352"/>
        <end position="423"/>
    </location>
</feature>
<evidence type="ECO:0000256" key="1">
    <source>
        <dbReference type="SAM" id="MobiDB-lite"/>
    </source>
</evidence>
<dbReference type="Gene3D" id="3.20.20.410">
    <property type="entry name" value="Protein of unknown function UPF0759"/>
    <property type="match status" value="1"/>
</dbReference>
<proteinExistence type="predicted"/>
<feature type="compositionally biased region" description="Low complexity" evidence="1">
    <location>
        <begin position="407"/>
        <end position="420"/>
    </location>
</feature>
<dbReference type="OrthoDB" id="10267663at2759"/>
<gene>
    <name evidence="2" type="ORF">PPROV_000683300</name>
</gene>
<name>A0A830HRL6_9CHLO</name>
<dbReference type="SUPFAM" id="SSF117396">
    <property type="entry name" value="TM1631-like"/>
    <property type="match status" value="1"/>
</dbReference>